<evidence type="ECO:0000313" key="2">
    <source>
        <dbReference type="Proteomes" id="UP001172386"/>
    </source>
</evidence>
<dbReference type="EMBL" id="JAPDRQ010000144">
    <property type="protein sequence ID" value="KAJ9653694.1"/>
    <property type="molecule type" value="Genomic_DNA"/>
</dbReference>
<comment type="caution">
    <text evidence="1">The sequence shown here is derived from an EMBL/GenBank/DDBJ whole genome shotgun (WGS) entry which is preliminary data.</text>
</comment>
<proteinExistence type="predicted"/>
<dbReference type="Proteomes" id="UP001172386">
    <property type="component" value="Unassembled WGS sequence"/>
</dbReference>
<reference evidence="1" key="1">
    <citation type="submission" date="2022-10" db="EMBL/GenBank/DDBJ databases">
        <title>Culturing micro-colonial fungi from biological soil crusts in the Mojave desert and describing Neophaeococcomyces mojavensis, and introducing the new genera and species Taxawa tesnikishii.</title>
        <authorList>
            <person name="Kurbessoian T."/>
            <person name="Stajich J.E."/>
        </authorList>
    </citation>
    <scope>NUCLEOTIDE SEQUENCE</scope>
    <source>
        <strain evidence="1">JES_112</strain>
    </source>
</reference>
<organism evidence="1 2">
    <name type="scientific">Neophaeococcomyces mojaviensis</name>
    <dbReference type="NCBI Taxonomy" id="3383035"/>
    <lineage>
        <taxon>Eukaryota</taxon>
        <taxon>Fungi</taxon>
        <taxon>Dikarya</taxon>
        <taxon>Ascomycota</taxon>
        <taxon>Pezizomycotina</taxon>
        <taxon>Eurotiomycetes</taxon>
        <taxon>Chaetothyriomycetidae</taxon>
        <taxon>Chaetothyriales</taxon>
        <taxon>Chaetothyriales incertae sedis</taxon>
        <taxon>Neophaeococcomyces</taxon>
    </lineage>
</organism>
<sequence>MSNHVANPFEMSREGSVQSLQRHNDHTDTALCYPSLDQPESTACASFDTYIYQYPNANDGGENLLRQTPDLGSIDSTRLVIDEEDADWHIICRSDLDAEAGSPEDASILARFSQPMKDEGAGARYLRCARIQLEDFRAWLSWQHKQPIKIPRELPLVNVEVSQALTEAERIQCQQQLMSTLQPCPAERRHMAFMTLYCIANSMSDLTRPELITAIRIGMHLTSQSLDVINDSKRLTVLIEENISSLCNSLLLQDSGKIMLKHERMRKFITQLDLPNIKAGHSTMTKICFQQIHDLGAALIIQPWYRFRSWFSSISDWPLLRYVAKNWFLHYRMTPDRSDLDSELYHLLKDALLEQCAGEPSMLVERRIVDAGYSISQIYHLPGLEAIFRNMGARTASATSVVLGRLPTPSQWNQMVWAGHLTPMPEYQKNNEEQLTCYGREVIMDEDDACDAIIVRFESFQMNDNVAAEDESQLNSAEVAVPASTTICEAADSSKVNTVAHECSESPSFRNMWNELHDTEMNEGL</sequence>
<protein>
    <submittedName>
        <fullName evidence="1">Uncharacterized protein</fullName>
    </submittedName>
</protein>
<name>A0ACC3A119_9EURO</name>
<gene>
    <name evidence="1" type="ORF">H2198_007151</name>
</gene>
<accession>A0ACC3A119</accession>
<keyword evidence="2" id="KW-1185">Reference proteome</keyword>
<evidence type="ECO:0000313" key="1">
    <source>
        <dbReference type="EMBL" id="KAJ9653694.1"/>
    </source>
</evidence>